<dbReference type="Proteomes" id="UP000030641">
    <property type="component" value="Unassembled WGS sequence"/>
</dbReference>
<dbReference type="RefSeq" id="XP_013343617.1">
    <property type="nucleotide sequence ID" value="XM_013488163.1"/>
</dbReference>
<feature type="compositionally biased region" description="Acidic residues" evidence="1">
    <location>
        <begin position="60"/>
        <end position="77"/>
    </location>
</feature>
<dbReference type="HOGENOM" id="CLU_1495900_0_0_1"/>
<dbReference type="EMBL" id="KL584760">
    <property type="protein sequence ID" value="KEQ95017.1"/>
    <property type="molecule type" value="Genomic_DNA"/>
</dbReference>
<evidence type="ECO:0000313" key="2">
    <source>
        <dbReference type="EMBL" id="KEQ95017.1"/>
    </source>
</evidence>
<sequence>MALSQQQPAEALKATRFSVVYAIKDIDLSAIPYRALGAGTGKGPADEDKDKNEETLRNADDDDENEDTDEDEEESEEEPKHHTLIPSQWYIDNLNKYWKPSNTQRVGFFPNFIGGLPPGYSGWSYLTPKGTIVRNLYGHPNGNLFRSVPRFILHVVEILRQTAQGAWQLECRCFERAVEK</sequence>
<dbReference type="InParanoid" id="A0A074YLN2"/>
<proteinExistence type="predicted"/>
<protein>
    <recommendedName>
        <fullName evidence="4">Cryptic loci regulator 2 N-terminal domain-containing protein</fullName>
    </recommendedName>
</protein>
<evidence type="ECO:0008006" key="4">
    <source>
        <dbReference type="Google" id="ProtNLM"/>
    </source>
</evidence>
<feature type="compositionally biased region" description="Basic and acidic residues" evidence="1">
    <location>
        <begin position="44"/>
        <end position="59"/>
    </location>
</feature>
<name>A0A074YLN2_AURSE</name>
<evidence type="ECO:0000313" key="3">
    <source>
        <dbReference type="Proteomes" id="UP000030641"/>
    </source>
</evidence>
<gene>
    <name evidence="2" type="ORF">AUEXF2481DRAFT_80071</name>
</gene>
<reference evidence="2 3" key="1">
    <citation type="journal article" date="2014" name="BMC Genomics">
        <title>Genome sequencing of four Aureobasidium pullulans varieties: biotechnological potential, stress tolerance, and description of new species.</title>
        <authorList>
            <person name="Gostin Ar C."/>
            <person name="Ohm R.A."/>
            <person name="Kogej T."/>
            <person name="Sonjak S."/>
            <person name="Turk M."/>
            <person name="Zajc J."/>
            <person name="Zalar P."/>
            <person name="Grube M."/>
            <person name="Sun H."/>
            <person name="Han J."/>
            <person name="Sharma A."/>
            <person name="Chiniquy J."/>
            <person name="Ngan C.Y."/>
            <person name="Lipzen A."/>
            <person name="Barry K."/>
            <person name="Grigoriev I.V."/>
            <person name="Gunde-Cimerman N."/>
        </authorList>
    </citation>
    <scope>NUCLEOTIDE SEQUENCE [LARGE SCALE GENOMIC DNA]</scope>
    <source>
        <strain evidence="2 3">EXF-2481</strain>
    </source>
</reference>
<organism evidence="2 3">
    <name type="scientific">Aureobasidium subglaciale (strain EXF-2481)</name>
    <name type="common">Aureobasidium pullulans var. subglaciale</name>
    <dbReference type="NCBI Taxonomy" id="1043005"/>
    <lineage>
        <taxon>Eukaryota</taxon>
        <taxon>Fungi</taxon>
        <taxon>Dikarya</taxon>
        <taxon>Ascomycota</taxon>
        <taxon>Pezizomycotina</taxon>
        <taxon>Dothideomycetes</taxon>
        <taxon>Dothideomycetidae</taxon>
        <taxon>Dothideales</taxon>
        <taxon>Saccotheciaceae</taxon>
        <taxon>Aureobasidium</taxon>
    </lineage>
</organism>
<feature type="region of interest" description="Disordered" evidence="1">
    <location>
        <begin position="35"/>
        <end position="84"/>
    </location>
</feature>
<dbReference type="AlphaFoldDB" id="A0A074YLN2"/>
<accession>A0A074YLN2</accession>
<dbReference type="OrthoDB" id="3914469at2759"/>
<dbReference type="GeneID" id="25371564"/>
<evidence type="ECO:0000256" key="1">
    <source>
        <dbReference type="SAM" id="MobiDB-lite"/>
    </source>
</evidence>
<keyword evidence="3" id="KW-1185">Reference proteome</keyword>